<keyword evidence="2" id="KW-1185">Reference proteome</keyword>
<evidence type="ECO:0000313" key="1">
    <source>
        <dbReference type="EMBL" id="KAI9899666.1"/>
    </source>
</evidence>
<gene>
    <name evidence="1" type="ORF">N3K66_006127</name>
</gene>
<protein>
    <submittedName>
        <fullName evidence="1">Uncharacterized protein</fullName>
    </submittedName>
</protein>
<name>A0ACC0V0C9_9HYPO</name>
<comment type="caution">
    <text evidence="1">The sequence shown here is derived from an EMBL/GenBank/DDBJ whole genome shotgun (WGS) entry which is preliminary data.</text>
</comment>
<proteinExistence type="predicted"/>
<sequence length="752" mass="85309">MGFIKNIKERTDDRIDEVTELAWKWRCKITGKDGNSLKGGRGEFDDFYSEGEDSNPKMGGGKSATVALRGGKEASFGSEAAVKTMYESKNSRGNGNYEWVDYPPKQMSKSAARAQDRPAIKTFKIKDRSKPNIGGRLPLMYHKVEIQNPLLVAAIEPVLREKENVLLDVNETASFDFPFRSLWFCQDEIVALYRRTGADEPEKPYLGLLCRLMDELFVDLKLKKRHLQASGLVDFRTAWQLFPRGQPVYTYGMNGEVLSKVETTYYTLIQSKEYLIIKAMTLAFNGVEYVWEDKLLPIPLYAGNRPVRELEHYPLAWHPEPEDTKRRLVSRGKKSLEYQGLTYCQYAGIALRERDGSCGAEKHNVDGRVLVDVTGYNKYHLQQGSRENSDPDTQRNAVRRRIPPPPPPPPQDDNEEAVVEAGANRRKRLTEEEQRANKEDMLSREDDLGYMSDTIGGFALKNKLWVKFYIEDLEPMVWNDEAYDHLVYNSDQKDLVLSFVENHKTNYSKRSSKEGGGTMDDVILGKGQGLIILLSGPPGTGKTLTAEAVADRTHRPLFYLQAEDLGINAAVLGANIKRAFDMATDWDAVILLDEADVFMAERNPNDIQRNELVSIFLRELEYFRGIIFLTTNLYHTIDTAFRSRVSLHLLFKSLDREARRSVWQKFLGRIAGSASGVESGVVDSEEGMDEDDINQLALWQLNGREIKNAVKMVESWCRQKGHVLTLKRLENGIGVTSPHASKEGDVDESLYD</sequence>
<dbReference type="Proteomes" id="UP001163324">
    <property type="component" value="Chromosome 5"/>
</dbReference>
<evidence type="ECO:0000313" key="2">
    <source>
        <dbReference type="Proteomes" id="UP001163324"/>
    </source>
</evidence>
<organism evidence="1 2">
    <name type="scientific">Trichothecium roseum</name>
    <dbReference type="NCBI Taxonomy" id="47278"/>
    <lineage>
        <taxon>Eukaryota</taxon>
        <taxon>Fungi</taxon>
        <taxon>Dikarya</taxon>
        <taxon>Ascomycota</taxon>
        <taxon>Pezizomycotina</taxon>
        <taxon>Sordariomycetes</taxon>
        <taxon>Hypocreomycetidae</taxon>
        <taxon>Hypocreales</taxon>
        <taxon>Hypocreales incertae sedis</taxon>
        <taxon>Trichothecium</taxon>
    </lineage>
</organism>
<dbReference type="EMBL" id="CM047944">
    <property type="protein sequence ID" value="KAI9899666.1"/>
    <property type="molecule type" value="Genomic_DNA"/>
</dbReference>
<accession>A0ACC0V0C9</accession>
<reference evidence="1" key="1">
    <citation type="submission" date="2022-10" db="EMBL/GenBank/DDBJ databases">
        <title>Complete Genome of Trichothecium roseum strain YXFP-22015, a Plant Pathogen Isolated from Citrus.</title>
        <authorList>
            <person name="Wang Y."/>
            <person name="Zhu L."/>
        </authorList>
    </citation>
    <scope>NUCLEOTIDE SEQUENCE</scope>
    <source>
        <strain evidence="1">YXFP-22015</strain>
    </source>
</reference>